<organism evidence="7 8">
    <name type="scientific">Xylanimonas ulmi</name>
    <dbReference type="NCBI Taxonomy" id="228973"/>
    <lineage>
        <taxon>Bacteria</taxon>
        <taxon>Bacillati</taxon>
        <taxon>Actinomycetota</taxon>
        <taxon>Actinomycetes</taxon>
        <taxon>Micrococcales</taxon>
        <taxon>Promicromonosporaceae</taxon>
        <taxon>Xylanimonas</taxon>
    </lineage>
</organism>
<dbReference type="SUPFAM" id="SSF51306">
    <property type="entry name" value="LexA/Signal peptidase"/>
    <property type="match status" value="1"/>
</dbReference>
<dbReference type="EC" id="3.4.21.89" evidence="5"/>
<evidence type="ECO:0000256" key="3">
    <source>
        <dbReference type="ARBA" id="ARBA00022989"/>
    </source>
</evidence>
<dbReference type="GO" id="GO:0009003">
    <property type="term" value="F:signal peptidase activity"/>
    <property type="evidence" value="ECO:0007669"/>
    <property type="project" value="UniProtKB-EC"/>
</dbReference>
<dbReference type="InterPro" id="IPR036286">
    <property type="entry name" value="LexA/Signal_pep-like_sf"/>
</dbReference>
<sequence>MRANASRLKVKVPWYSSPWQIAARAVSAALTVAVVGLVVAVAVIPQVAGGASLTVLTSSMEPALSPGDVVAVRGIEPSAVCSDVGIGEVVTYFPEPGDPALITHRVVGKSFGAFDDGTPCRLVTQGDAVGVTDDPVSPAQVRGVLLYKVPWLGYARAWTADHISLAIAVTVLALGTYLVVATFRRPRTRVFEVPTSALGATAVAASGLQDAALQAREAVLRERELAIQQRETALANAELPTPTAPTFWDDPGA</sequence>
<keyword evidence="8" id="KW-1185">Reference proteome</keyword>
<dbReference type="GO" id="GO:0016020">
    <property type="term" value="C:membrane"/>
    <property type="evidence" value="ECO:0007669"/>
    <property type="project" value="UniProtKB-SubCell"/>
</dbReference>
<protein>
    <recommendedName>
        <fullName evidence="5">Signal peptidase I</fullName>
        <ecNumber evidence="5">3.4.21.89</ecNumber>
    </recommendedName>
</protein>
<comment type="subcellular location">
    <subcellularLocation>
        <location evidence="1">Membrane</location>
    </subcellularLocation>
</comment>
<reference evidence="7 8" key="1">
    <citation type="submission" date="2019-02" db="EMBL/GenBank/DDBJ databases">
        <title>Sequencing the genomes of 1000 actinobacteria strains.</title>
        <authorList>
            <person name="Klenk H.-P."/>
        </authorList>
    </citation>
    <scope>NUCLEOTIDE SEQUENCE [LARGE SCALE GENOMIC DNA]</scope>
    <source>
        <strain evidence="7 8">DSM 16932</strain>
    </source>
</reference>
<dbReference type="OrthoDB" id="3178064at2"/>
<keyword evidence="3 6" id="KW-1133">Transmembrane helix</keyword>
<dbReference type="AlphaFoldDB" id="A0A4Q7M4S9"/>
<dbReference type="Proteomes" id="UP000293852">
    <property type="component" value="Unassembled WGS sequence"/>
</dbReference>
<comment type="caution">
    <text evidence="7">The sequence shown here is derived from an EMBL/GenBank/DDBJ whole genome shotgun (WGS) entry which is preliminary data.</text>
</comment>
<evidence type="ECO:0000256" key="5">
    <source>
        <dbReference type="NCBIfam" id="TIGR02228"/>
    </source>
</evidence>
<evidence type="ECO:0000256" key="1">
    <source>
        <dbReference type="ARBA" id="ARBA00004370"/>
    </source>
</evidence>
<dbReference type="GO" id="GO:0006465">
    <property type="term" value="P:signal peptide processing"/>
    <property type="evidence" value="ECO:0007669"/>
    <property type="project" value="UniProtKB-UniRule"/>
</dbReference>
<feature type="transmembrane region" description="Helical" evidence="6">
    <location>
        <begin position="21"/>
        <end position="44"/>
    </location>
</feature>
<dbReference type="EMBL" id="SGWX01000001">
    <property type="protein sequence ID" value="RZS62023.1"/>
    <property type="molecule type" value="Genomic_DNA"/>
</dbReference>
<evidence type="ECO:0000313" key="7">
    <source>
        <dbReference type="EMBL" id="RZS62023.1"/>
    </source>
</evidence>
<accession>A0A4Q7M4S9</accession>
<evidence type="ECO:0000256" key="4">
    <source>
        <dbReference type="ARBA" id="ARBA00023136"/>
    </source>
</evidence>
<dbReference type="InterPro" id="IPR019533">
    <property type="entry name" value="Peptidase_S26"/>
</dbReference>
<evidence type="ECO:0000313" key="8">
    <source>
        <dbReference type="Proteomes" id="UP000293852"/>
    </source>
</evidence>
<keyword evidence="4 6" id="KW-0472">Membrane</keyword>
<gene>
    <name evidence="7" type="ORF">EV386_2340</name>
</gene>
<dbReference type="GO" id="GO:0004252">
    <property type="term" value="F:serine-type endopeptidase activity"/>
    <property type="evidence" value="ECO:0007669"/>
    <property type="project" value="UniProtKB-UniRule"/>
</dbReference>
<dbReference type="CDD" id="cd06530">
    <property type="entry name" value="S26_SPase_I"/>
    <property type="match status" value="1"/>
</dbReference>
<proteinExistence type="predicted"/>
<dbReference type="InterPro" id="IPR001733">
    <property type="entry name" value="Peptidase_S26B"/>
</dbReference>
<dbReference type="RefSeq" id="WP_130415152.1">
    <property type="nucleotide sequence ID" value="NZ_SGWX01000001.1"/>
</dbReference>
<keyword evidence="2 6" id="KW-0812">Transmembrane</keyword>
<dbReference type="NCBIfam" id="TIGR02228">
    <property type="entry name" value="sigpep_I_arch"/>
    <property type="match status" value="1"/>
</dbReference>
<evidence type="ECO:0000256" key="6">
    <source>
        <dbReference type="SAM" id="Phobius"/>
    </source>
</evidence>
<feature type="transmembrane region" description="Helical" evidence="6">
    <location>
        <begin position="163"/>
        <end position="183"/>
    </location>
</feature>
<evidence type="ECO:0000256" key="2">
    <source>
        <dbReference type="ARBA" id="ARBA00022692"/>
    </source>
</evidence>
<name>A0A4Q7M4S9_9MICO</name>